<dbReference type="PATRIC" id="fig|1359161.3.peg.950"/>
<reference evidence="1 2" key="1">
    <citation type="submission" date="2015-01" db="EMBL/GenBank/DDBJ databases">
        <title>Genome Sequencing of Rickettsiales.</title>
        <authorList>
            <person name="Daugherty S.C."/>
            <person name="Su Q."/>
            <person name="Abolude K."/>
            <person name="Beier-Sexton M."/>
            <person name="Carlyon J.A."/>
            <person name="Carter R."/>
            <person name="Day N.P."/>
            <person name="Dumler S.J."/>
            <person name="Dyachenko V."/>
            <person name="Godinez A."/>
            <person name="Kurtti T.J."/>
            <person name="Lichay M."/>
            <person name="Mullins K.E."/>
            <person name="Ott S."/>
            <person name="Pappas-Brown V."/>
            <person name="Paris D.H."/>
            <person name="Patel P."/>
            <person name="Richards A.L."/>
            <person name="Sadzewicz L."/>
            <person name="Sears K."/>
            <person name="Seidman D."/>
            <person name="Sengamalay N."/>
            <person name="Stenos J."/>
            <person name="Tallon L.J."/>
            <person name="Vincent G."/>
            <person name="Fraser C.M."/>
            <person name="Munderloh U."/>
            <person name="Dunning-Hotopp J.C."/>
        </authorList>
    </citation>
    <scope>NUCLEOTIDE SEQUENCE [LARGE SCALE GENOMIC DNA]</scope>
    <source>
        <strain evidence="1 2">NCH-1</strain>
    </source>
</reference>
<sequence length="41" mass="4663">MSQDMVYMELQCLINEKDTQYIVLGTLLGENKKISSVVTLL</sequence>
<dbReference type="Proteomes" id="UP000033754">
    <property type="component" value="Unassembled WGS sequence"/>
</dbReference>
<name>A0A0F3NBX9_ANAPH</name>
<proteinExistence type="predicted"/>
<evidence type="ECO:0000313" key="1">
    <source>
        <dbReference type="EMBL" id="KJV65241.1"/>
    </source>
</evidence>
<accession>A0A0F3NBX9</accession>
<gene>
    <name evidence="1" type="ORF">EPHNCH_0851</name>
</gene>
<evidence type="ECO:0000313" key="2">
    <source>
        <dbReference type="Proteomes" id="UP000033754"/>
    </source>
</evidence>
<organism evidence="1 2">
    <name type="scientific">Anaplasma phagocytophilum str. NCH-1</name>
    <dbReference type="NCBI Taxonomy" id="1359161"/>
    <lineage>
        <taxon>Bacteria</taxon>
        <taxon>Pseudomonadati</taxon>
        <taxon>Pseudomonadota</taxon>
        <taxon>Alphaproteobacteria</taxon>
        <taxon>Rickettsiales</taxon>
        <taxon>Anaplasmataceae</taxon>
        <taxon>Anaplasma</taxon>
        <taxon>phagocytophilum group</taxon>
    </lineage>
</organism>
<comment type="caution">
    <text evidence="1">The sequence shown here is derived from an EMBL/GenBank/DDBJ whole genome shotgun (WGS) entry which is preliminary data.</text>
</comment>
<protein>
    <submittedName>
        <fullName evidence="1">Uncharacterized protein</fullName>
    </submittedName>
</protein>
<dbReference type="AlphaFoldDB" id="A0A0F3NBX9"/>
<dbReference type="EMBL" id="LANT01000006">
    <property type="protein sequence ID" value="KJV65241.1"/>
    <property type="molecule type" value="Genomic_DNA"/>
</dbReference>